<keyword evidence="8 9" id="KW-0807">Transducer</keyword>
<comment type="similarity">
    <text evidence="9">Belongs to the G-protein coupled receptor 1 family.</text>
</comment>
<keyword evidence="11" id="KW-0732">Signal</keyword>
<protein>
    <submittedName>
        <fullName evidence="13">Si:dkey-216e24.9</fullName>
    </submittedName>
</protein>
<accession>A0A671R6M8</accession>
<feature type="chain" id="PRO_5025394383" evidence="11">
    <location>
        <begin position="23"/>
        <end position="402"/>
    </location>
</feature>
<evidence type="ECO:0000256" key="3">
    <source>
        <dbReference type="ARBA" id="ARBA00022692"/>
    </source>
</evidence>
<evidence type="ECO:0000256" key="10">
    <source>
        <dbReference type="SAM" id="Phobius"/>
    </source>
</evidence>
<evidence type="ECO:0000313" key="13">
    <source>
        <dbReference type="Ensembl" id="ENSSANP00000078904.1"/>
    </source>
</evidence>
<feature type="transmembrane region" description="Helical" evidence="10">
    <location>
        <begin position="246"/>
        <end position="264"/>
    </location>
</feature>
<dbReference type="PROSITE" id="PS00237">
    <property type="entry name" value="G_PROTEIN_RECEP_F1_1"/>
    <property type="match status" value="1"/>
</dbReference>
<feature type="transmembrane region" description="Helical" evidence="10">
    <location>
        <begin position="148"/>
        <end position="169"/>
    </location>
</feature>
<dbReference type="Gene3D" id="1.20.1070.10">
    <property type="entry name" value="Rhodopsin 7-helix transmembrane proteins"/>
    <property type="match status" value="1"/>
</dbReference>
<keyword evidence="4 10" id="KW-1133">Transmembrane helix</keyword>
<dbReference type="PANTHER" id="PTHR24231:SF47">
    <property type="entry name" value="G-PROTEIN COUPLED RECEPTOR 82-RELATED"/>
    <property type="match status" value="1"/>
</dbReference>
<keyword evidence="6 10" id="KW-0472">Membrane</keyword>
<keyword evidence="14" id="KW-1185">Reference proteome</keyword>
<keyword evidence="3 9" id="KW-0812">Transmembrane</keyword>
<evidence type="ECO:0000259" key="12">
    <source>
        <dbReference type="PROSITE" id="PS50262"/>
    </source>
</evidence>
<organism evidence="13 14">
    <name type="scientific">Sinocyclocheilus anshuiensis</name>
    <dbReference type="NCBI Taxonomy" id="1608454"/>
    <lineage>
        <taxon>Eukaryota</taxon>
        <taxon>Metazoa</taxon>
        <taxon>Chordata</taxon>
        <taxon>Craniata</taxon>
        <taxon>Vertebrata</taxon>
        <taxon>Euteleostomi</taxon>
        <taxon>Actinopterygii</taxon>
        <taxon>Neopterygii</taxon>
        <taxon>Teleostei</taxon>
        <taxon>Ostariophysi</taxon>
        <taxon>Cypriniformes</taxon>
        <taxon>Cyprinidae</taxon>
        <taxon>Cyprininae</taxon>
        <taxon>Sinocyclocheilus</taxon>
    </lineage>
</organism>
<evidence type="ECO:0000256" key="11">
    <source>
        <dbReference type="SAM" id="SignalP"/>
    </source>
</evidence>
<evidence type="ECO:0000256" key="2">
    <source>
        <dbReference type="ARBA" id="ARBA00022475"/>
    </source>
</evidence>
<evidence type="ECO:0000256" key="1">
    <source>
        <dbReference type="ARBA" id="ARBA00004651"/>
    </source>
</evidence>
<dbReference type="InterPro" id="IPR000276">
    <property type="entry name" value="GPCR_Rhodpsn"/>
</dbReference>
<reference evidence="13" key="2">
    <citation type="submission" date="2025-09" db="UniProtKB">
        <authorList>
            <consortium name="Ensembl"/>
        </authorList>
    </citation>
    <scope>IDENTIFICATION</scope>
</reference>
<dbReference type="InterPro" id="IPR017452">
    <property type="entry name" value="GPCR_Rhodpsn_7TM"/>
</dbReference>
<evidence type="ECO:0000313" key="14">
    <source>
        <dbReference type="Proteomes" id="UP000472260"/>
    </source>
</evidence>
<dbReference type="SUPFAM" id="SSF81321">
    <property type="entry name" value="Family A G protein-coupled receptor-like"/>
    <property type="match status" value="1"/>
</dbReference>
<proteinExistence type="inferred from homology"/>
<dbReference type="PROSITE" id="PS50262">
    <property type="entry name" value="G_PROTEIN_RECEP_F1_2"/>
    <property type="match status" value="1"/>
</dbReference>
<dbReference type="Pfam" id="PF00001">
    <property type="entry name" value="7tm_1"/>
    <property type="match status" value="1"/>
</dbReference>
<evidence type="ECO:0000256" key="9">
    <source>
        <dbReference type="RuleBase" id="RU000688"/>
    </source>
</evidence>
<keyword evidence="7 9" id="KW-0675">Receptor</keyword>
<dbReference type="GO" id="GO:0004930">
    <property type="term" value="F:G protein-coupled receptor activity"/>
    <property type="evidence" value="ECO:0007669"/>
    <property type="project" value="UniProtKB-KW"/>
</dbReference>
<dbReference type="AlphaFoldDB" id="A0A671R6M8"/>
<dbReference type="PANTHER" id="PTHR24231">
    <property type="entry name" value="PURINOCEPTOR-RELATED G-PROTEIN COUPLED RECEPTOR"/>
    <property type="match status" value="1"/>
</dbReference>
<feature type="transmembrane region" description="Helical" evidence="10">
    <location>
        <begin position="106"/>
        <end position="127"/>
    </location>
</feature>
<feature type="signal peptide" evidence="11">
    <location>
        <begin position="1"/>
        <end position="22"/>
    </location>
</feature>
<feature type="domain" description="G-protein coupled receptors family 1 profile" evidence="12">
    <location>
        <begin position="46"/>
        <end position="304"/>
    </location>
</feature>
<dbReference type="Ensembl" id="ENSSANT00000083877.1">
    <property type="protein sequence ID" value="ENSSANP00000078904.1"/>
    <property type="gene ID" value="ENSSANG00000039280.1"/>
</dbReference>
<dbReference type="PRINTS" id="PR00237">
    <property type="entry name" value="GPCRRHODOPSN"/>
</dbReference>
<evidence type="ECO:0000256" key="5">
    <source>
        <dbReference type="ARBA" id="ARBA00023040"/>
    </source>
</evidence>
<evidence type="ECO:0000256" key="6">
    <source>
        <dbReference type="ARBA" id="ARBA00023136"/>
    </source>
</evidence>
<feature type="transmembrane region" description="Helical" evidence="10">
    <location>
        <begin position="32"/>
        <end position="52"/>
    </location>
</feature>
<feature type="transmembrane region" description="Helical" evidence="10">
    <location>
        <begin position="202"/>
        <end position="225"/>
    </location>
</feature>
<reference evidence="13" key="1">
    <citation type="submission" date="2025-08" db="UniProtKB">
        <authorList>
            <consortium name="Ensembl"/>
        </authorList>
    </citation>
    <scope>IDENTIFICATION</scope>
</reference>
<comment type="subcellular location">
    <subcellularLocation>
        <location evidence="1">Cell membrane</location>
        <topology evidence="1">Multi-pass membrane protein</topology>
    </subcellularLocation>
</comment>
<evidence type="ECO:0000256" key="7">
    <source>
        <dbReference type="ARBA" id="ARBA00023170"/>
    </source>
</evidence>
<dbReference type="GO" id="GO:0005886">
    <property type="term" value="C:plasma membrane"/>
    <property type="evidence" value="ECO:0007669"/>
    <property type="project" value="UniProtKB-SubCell"/>
</dbReference>
<keyword evidence="2" id="KW-1003">Cell membrane</keyword>
<name>A0A671R6M8_9TELE</name>
<feature type="transmembrane region" description="Helical" evidence="10">
    <location>
        <begin position="64"/>
        <end position="86"/>
    </location>
</feature>
<evidence type="ECO:0000256" key="4">
    <source>
        <dbReference type="ARBA" id="ARBA00022989"/>
    </source>
</evidence>
<sequence length="402" mass="46559">MRSSEFLVFISFFLYFCSTCMIKPEESHETILPWLYLTLAVLGLPTNGIVLVDLWRSERTPTIIFTLNIIISDLLMCCSFFFRIAYYKENTNWQSGTPACNAAELIIFSCFYINLYCNMCFLLWTSINRYTTVVKPGYALFQVFKQTRSCWILCFSTWLIVITVVGASMGVKLRLQINGTCFDQVVNSYVFYQDQFNTIHCLGVSAFFFILCLMLVSYSLLVFHLQKVRGGSLVGVGYGPGGGLKVRRKILASVIMFVLCFLPYHVQRINLLTSEHENCQVEFRIKMCTIFIAALSCCLHPVLQLVFRSCLILQHWMSEQSSDTFKFCTEFSVINRSNSTEVIQKTRSSNTNYNHGVNYITHFRVCTTFLRREIQAIFKYFTQLAYIQHFKALNIIHFKCDF</sequence>
<evidence type="ECO:0000256" key="8">
    <source>
        <dbReference type="ARBA" id="ARBA00023224"/>
    </source>
</evidence>
<keyword evidence="5 9" id="KW-0297">G-protein coupled receptor</keyword>
<dbReference type="Proteomes" id="UP000472260">
    <property type="component" value="Unassembled WGS sequence"/>
</dbReference>